<feature type="domain" description="IPT/TIG" evidence="2">
    <location>
        <begin position="127"/>
        <end position="201"/>
    </location>
</feature>
<dbReference type="EMBL" id="VLLN01000002">
    <property type="protein sequence ID" value="TWJ32958.1"/>
    <property type="molecule type" value="Genomic_DNA"/>
</dbReference>
<dbReference type="AlphaFoldDB" id="A0A562WRD3"/>
<feature type="domain" description="IPT/TIG" evidence="2">
    <location>
        <begin position="45"/>
        <end position="121"/>
    </location>
</feature>
<dbReference type="RefSeq" id="WP_145017501.1">
    <property type="nucleotide sequence ID" value="NZ_VLLN01000002.1"/>
</dbReference>
<keyword evidence="1" id="KW-0732">Signal</keyword>
<name>A0A562WRD3_9BACT</name>
<keyword evidence="4" id="KW-1185">Reference proteome</keyword>
<comment type="caution">
    <text evidence="3">The sequence shown here is derived from an EMBL/GenBank/DDBJ whole genome shotgun (WGS) entry which is preliminary data.</text>
</comment>
<organism evidence="3 4">
    <name type="scientific">Geobacter argillaceus</name>
    <dbReference type="NCBI Taxonomy" id="345631"/>
    <lineage>
        <taxon>Bacteria</taxon>
        <taxon>Pseudomonadati</taxon>
        <taxon>Thermodesulfobacteriota</taxon>
        <taxon>Desulfuromonadia</taxon>
        <taxon>Geobacterales</taxon>
        <taxon>Geobacteraceae</taxon>
        <taxon>Geobacter</taxon>
    </lineage>
</organism>
<dbReference type="InterPro" id="IPR002909">
    <property type="entry name" value="IPT_dom"/>
</dbReference>
<sequence length="320" mass="34217">MPVRLPLLLLLLLTLAQPVLAQTSVKAPAAKPAIQTKQPPAQPSPAILSIIPAQAEPAATVTLSGSGFTAKTTVFLGSTEIAAQVIDAGHLSFTLPALEPGIYALYLRREDGIASRTYSFTVQPLKPTVSDISPDSVPFCATGTERNVTVVGSNFRKGALVLFDGVAVRSRYVSSESISFTVPQIKGGLHQVQVKNSDETASGAVGLLIDTKPEISNVSRGEDYVNYYNLIIEGRNFLQNSTIVVMEERTFELTGQSPMVDVRRLSSGSGGGAERDRVTYVNCNRIIYQRYPYSPVSKSFQVQVINPGGEESATVSVSAP</sequence>
<protein>
    <submittedName>
        <fullName evidence="3">IPT/TIG domain-containing protein</fullName>
    </submittedName>
</protein>
<evidence type="ECO:0000259" key="2">
    <source>
        <dbReference type="Pfam" id="PF01833"/>
    </source>
</evidence>
<dbReference type="Proteomes" id="UP000319449">
    <property type="component" value="Unassembled WGS sequence"/>
</dbReference>
<feature type="signal peptide" evidence="1">
    <location>
        <begin position="1"/>
        <end position="21"/>
    </location>
</feature>
<accession>A0A562WRD3</accession>
<evidence type="ECO:0000256" key="1">
    <source>
        <dbReference type="SAM" id="SignalP"/>
    </source>
</evidence>
<dbReference type="InterPro" id="IPR014756">
    <property type="entry name" value="Ig_E-set"/>
</dbReference>
<dbReference type="OrthoDB" id="5401363at2"/>
<evidence type="ECO:0000313" key="3">
    <source>
        <dbReference type="EMBL" id="TWJ32958.1"/>
    </source>
</evidence>
<dbReference type="SUPFAM" id="SSF81296">
    <property type="entry name" value="E set domains"/>
    <property type="match status" value="2"/>
</dbReference>
<dbReference type="InterPro" id="IPR013783">
    <property type="entry name" value="Ig-like_fold"/>
</dbReference>
<reference evidence="3 4" key="1">
    <citation type="submission" date="2019-07" db="EMBL/GenBank/DDBJ databases">
        <title>Genomic Encyclopedia of Archaeal and Bacterial Type Strains, Phase II (KMG-II): from individual species to whole genera.</title>
        <authorList>
            <person name="Goeker M."/>
        </authorList>
    </citation>
    <scope>NUCLEOTIDE SEQUENCE [LARGE SCALE GENOMIC DNA]</scope>
    <source>
        <strain evidence="3 4">ATCC BAA-1139</strain>
    </source>
</reference>
<evidence type="ECO:0000313" key="4">
    <source>
        <dbReference type="Proteomes" id="UP000319449"/>
    </source>
</evidence>
<dbReference type="Pfam" id="PF01833">
    <property type="entry name" value="TIG"/>
    <property type="match status" value="2"/>
</dbReference>
<dbReference type="Gene3D" id="2.60.40.10">
    <property type="entry name" value="Immunoglobulins"/>
    <property type="match status" value="2"/>
</dbReference>
<gene>
    <name evidence="3" type="ORF">JN12_00369</name>
</gene>
<proteinExistence type="predicted"/>
<feature type="chain" id="PRO_5021971446" evidence="1">
    <location>
        <begin position="22"/>
        <end position="320"/>
    </location>
</feature>